<dbReference type="Gene3D" id="3.40.190.10">
    <property type="entry name" value="Periplasmic binding protein-like II"/>
    <property type="match status" value="2"/>
</dbReference>
<sequence length="328" mass="35573">MKKNKIHFIIKTILLPLLGGITLTAQAGVNPPWSEGRNNPVVQRGLEFTVPEVDNLPDFHGDPMGAQLSIFVGGNYFFAMAPLVTAFEEEYPALKGKIYYETIPPGLLFDQIHQGGTITVGNMTWTVKADVYAAGLKRVSALDNDGLLQGPVVSYATNQLAIMVPKNNPAHIQTLSDLGKPGVKLVMPNPEFEGIGRQIKAALMKAGGPDLVQEVYVHKVHTGETQLTHIHHRQSPMTLMKGLADAGVTWQSEAIFQEETGNPITHVEIPATQNATAIYAAGVVKGAPHPQAAQAWVDFLKSPKAQAIFAHYGFKPYPEATDKSSILR</sequence>
<dbReference type="SUPFAM" id="SSF53850">
    <property type="entry name" value="Periplasmic binding protein-like II"/>
    <property type="match status" value="1"/>
</dbReference>
<dbReference type="EMBL" id="CP071137">
    <property type="protein sequence ID" value="QWY76554.1"/>
    <property type="molecule type" value="Genomic_DNA"/>
</dbReference>
<feature type="signal peptide" evidence="1">
    <location>
        <begin position="1"/>
        <end position="27"/>
    </location>
</feature>
<accession>A0A149VYT7</accession>
<dbReference type="RefSeq" id="WP_062187957.1">
    <property type="nucleotide sequence ID" value="NZ_CP053675.1"/>
</dbReference>
<accession>A0A8F3DS31</accession>
<dbReference type="PATRIC" id="fig|1789004.3.peg.1135"/>
<dbReference type="EMBL" id="LRRD01000016">
    <property type="protein sequence ID" value="KXW58356.1"/>
    <property type="molecule type" value="Genomic_DNA"/>
</dbReference>
<evidence type="ECO:0000256" key="1">
    <source>
        <dbReference type="SAM" id="SignalP"/>
    </source>
</evidence>
<gene>
    <name evidence="2" type="primary">sbpA</name>
    <name evidence="2" type="ORF">FEMY_11190</name>
    <name evidence="3" type="ORF">JZL65_08530</name>
</gene>
<dbReference type="InterPro" id="IPR050682">
    <property type="entry name" value="ModA/WtpA"/>
</dbReference>
<feature type="chain" id="PRO_5036593648" evidence="1">
    <location>
        <begin position="28"/>
        <end position="328"/>
    </location>
</feature>
<dbReference type="AlphaFoldDB" id="A0A8F3DS31"/>
<evidence type="ECO:0000313" key="4">
    <source>
        <dbReference type="Proteomes" id="UP000075653"/>
    </source>
</evidence>
<organism evidence="2 4">
    <name type="scientific">Ferrovum myxofaciens</name>
    <dbReference type="NCBI Taxonomy" id="416213"/>
    <lineage>
        <taxon>Bacteria</taxon>
        <taxon>Pseudomonadati</taxon>
        <taxon>Pseudomonadota</taxon>
        <taxon>Betaproteobacteria</taxon>
        <taxon>Ferrovales</taxon>
        <taxon>Ferrovaceae</taxon>
        <taxon>Ferrovum</taxon>
    </lineage>
</organism>
<dbReference type="PANTHER" id="PTHR30632">
    <property type="entry name" value="MOLYBDATE-BINDING PERIPLASMIC PROTEIN"/>
    <property type="match status" value="1"/>
</dbReference>
<evidence type="ECO:0000313" key="3">
    <source>
        <dbReference type="EMBL" id="QWY76554.1"/>
    </source>
</evidence>
<dbReference type="GO" id="GO:0030973">
    <property type="term" value="F:molybdate ion binding"/>
    <property type="evidence" value="ECO:0007669"/>
    <property type="project" value="TreeGrafter"/>
</dbReference>
<dbReference type="Pfam" id="PF13531">
    <property type="entry name" value="SBP_bac_11"/>
    <property type="match status" value="1"/>
</dbReference>
<dbReference type="Proteomes" id="UP000683551">
    <property type="component" value="Chromosome"/>
</dbReference>
<reference evidence="2 4" key="1">
    <citation type="submission" date="2016-01" db="EMBL/GenBank/DDBJ databases">
        <title>Genome sequence of the acidophilic iron oxidising Ferrovum strain Z-31.</title>
        <authorList>
            <person name="Poehlein A."/>
            <person name="Ullrich S.R."/>
            <person name="Schloemann M."/>
            <person name="Muehling M."/>
            <person name="Daniel R."/>
        </authorList>
    </citation>
    <scope>NUCLEOTIDE SEQUENCE [LARGE SCALE GENOMIC DNA]</scope>
    <source>
        <strain evidence="2 4">Z-31</strain>
    </source>
</reference>
<protein>
    <submittedName>
        <fullName evidence="3">Substrate-binding domain-containing protein</fullName>
    </submittedName>
    <submittedName>
        <fullName evidence="2">Sulfate-binding protein</fullName>
    </submittedName>
</protein>
<name>A0A8F3DS31_9PROT</name>
<keyword evidence="1" id="KW-0732">Signal</keyword>
<reference evidence="3" key="2">
    <citation type="submission" date="2021-02" db="EMBL/GenBank/DDBJ databases">
        <title>Comparative genomics of Ferrovum myxofaciens strains, predominant extremophile bacteria forming large biofilm stalactites in acid mine ecosystems.</title>
        <authorList>
            <person name="Burkartova K."/>
            <person name="Ridl J."/>
            <person name="Pajer P."/>
            <person name="Falteisek L."/>
        </authorList>
    </citation>
    <scope>NUCLEOTIDE SEQUENCE</scope>
    <source>
        <strain evidence="3">MI1III</strain>
    </source>
</reference>
<dbReference type="GO" id="GO:0015689">
    <property type="term" value="P:molybdate ion transport"/>
    <property type="evidence" value="ECO:0007669"/>
    <property type="project" value="TreeGrafter"/>
</dbReference>
<proteinExistence type="predicted"/>
<keyword evidence="4" id="KW-1185">Reference proteome</keyword>
<dbReference type="Proteomes" id="UP000075653">
    <property type="component" value="Unassembled WGS sequence"/>
</dbReference>
<dbReference type="PANTHER" id="PTHR30632:SF0">
    <property type="entry name" value="SULFATE-BINDING PROTEIN"/>
    <property type="match status" value="1"/>
</dbReference>
<evidence type="ECO:0000313" key="2">
    <source>
        <dbReference type="EMBL" id="KXW58356.1"/>
    </source>
</evidence>